<evidence type="ECO:0000313" key="3">
    <source>
        <dbReference type="Proteomes" id="UP000033047"/>
    </source>
</evidence>
<reference evidence="2 3" key="1">
    <citation type="submission" date="2013-04" db="EMBL/GenBank/DDBJ databases">
        <title>The Genome Sequence of Parabacteroides goldsteinii DSM 19448.</title>
        <authorList>
            <consortium name="The Broad Institute Genomics Platform"/>
            <person name="Earl A."/>
            <person name="Ward D."/>
            <person name="Feldgarden M."/>
            <person name="Gevers D."/>
            <person name="Martens E."/>
            <person name="Sakamoto M."/>
            <person name="Benno Y."/>
            <person name="Song Y."/>
            <person name="Liu C."/>
            <person name="Lee J."/>
            <person name="Bolanos M."/>
            <person name="Vaisanen M.L."/>
            <person name="Finegold S.M."/>
            <person name="Walker B."/>
            <person name="Young S."/>
            <person name="Zeng Q."/>
            <person name="Gargeya S."/>
            <person name="Fitzgerald M."/>
            <person name="Haas B."/>
            <person name="Abouelleil A."/>
            <person name="Allen A.W."/>
            <person name="Alvarado L."/>
            <person name="Arachchi H.M."/>
            <person name="Berlin A.M."/>
            <person name="Chapman S.B."/>
            <person name="Gainer-Dewar J."/>
            <person name="Goldberg J."/>
            <person name="Griggs A."/>
            <person name="Gujja S."/>
            <person name="Hansen M."/>
            <person name="Howarth C."/>
            <person name="Imamovic A."/>
            <person name="Ireland A."/>
            <person name="Larimer J."/>
            <person name="McCowan C."/>
            <person name="Murphy C."/>
            <person name="Pearson M."/>
            <person name="Poon T.W."/>
            <person name="Priest M."/>
            <person name="Roberts A."/>
            <person name="Saif S."/>
            <person name="Shea T."/>
            <person name="Sisk P."/>
            <person name="Sykes S."/>
            <person name="Wortman J."/>
            <person name="Nusbaum C."/>
            <person name="Birren B."/>
        </authorList>
    </citation>
    <scope>NUCLEOTIDE SEQUENCE [LARGE SCALE GENOMIC DNA]</scope>
    <source>
        <strain evidence="2 3">DSM 19448</strain>
    </source>
</reference>
<gene>
    <name evidence="2" type="ORF">HMPREF1535_03184</name>
</gene>
<protein>
    <submittedName>
        <fullName evidence="2">Uncharacterized protein</fullName>
    </submittedName>
</protein>
<dbReference type="HOGENOM" id="CLU_2736350_0_0_10"/>
<evidence type="ECO:0000313" key="2">
    <source>
        <dbReference type="EMBL" id="KKB53639.1"/>
    </source>
</evidence>
<accession>A0A0F5J782</accession>
<comment type="caution">
    <text evidence="2">The sequence shown here is derived from an EMBL/GenBank/DDBJ whole genome shotgun (WGS) entry which is preliminary data.</text>
</comment>
<proteinExistence type="predicted"/>
<organism evidence="2 3">
    <name type="scientific">Parabacteroides goldsteinii DSM 19448 = WAL 12034</name>
    <dbReference type="NCBI Taxonomy" id="927665"/>
    <lineage>
        <taxon>Bacteria</taxon>
        <taxon>Pseudomonadati</taxon>
        <taxon>Bacteroidota</taxon>
        <taxon>Bacteroidia</taxon>
        <taxon>Bacteroidales</taxon>
        <taxon>Tannerellaceae</taxon>
        <taxon>Parabacteroides</taxon>
    </lineage>
</organism>
<dbReference type="Proteomes" id="UP000033047">
    <property type="component" value="Unassembled WGS sequence"/>
</dbReference>
<name>A0A0F5J782_9BACT</name>
<feature type="transmembrane region" description="Helical" evidence="1">
    <location>
        <begin position="50"/>
        <end position="69"/>
    </location>
</feature>
<dbReference type="STRING" id="927665.HMPREF1535_03184"/>
<keyword evidence="1" id="KW-1133">Transmembrane helix</keyword>
<evidence type="ECO:0000256" key="1">
    <source>
        <dbReference type="SAM" id="Phobius"/>
    </source>
</evidence>
<dbReference type="EMBL" id="AQHV01000014">
    <property type="protein sequence ID" value="KKB53639.1"/>
    <property type="molecule type" value="Genomic_DNA"/>
</dbReference>
<sequence>MKTLNYLLILIAIAAIAVSFIVIETDNKLIALSTASVCIAALFDRGIYRIPFLIVALMLLAASSMHAGYAI</sequence>
<keyword evidence="1" id="KW-0812">Transmembrane</keyword>
<dbReference type="RefSeq" id="WP_007653141.1">
    <property type="nucleotide sequence ID" value="NZ_KQ033913.1"/>
</dbReference>
<keyword evidence="1" id="KW-0472">Membrane</keyword>
<dbReference type="AlphaFoldDB" id="A0A0F5J782"/>
<dbReference type="GeneID" id="69979717"/>
<dbReference type="PATRIC" id="fig|927665.4.peg.3270"/>
<feature type="transmembrane region" description="Helical" evidence="1">
    <location>
        <begin position="6"/>
        <end position="23"/>
    </location>
</feature>